<reference evidence="3 4" key="1">
    <citation type="submission" date="2019-04" db="EMBL/GenBank/DDBJ databases">
        <authorList>
            <person name="Alioto T."/>
            <person name="Alioto T."/>
        </authorList>
    </citation>
    <scope>NUCLEOTIDE SEQUENCE [LARGE SCALE GENOMIC DNA]</scope>
</reference>
<dbReference type="EMBL" id="CABDUW010000329">
    <property type="protein sequence ID" value="VTJ65929.1"/>
    <property type="molecule type" value="Genomic_DNA"/>
</dbReference>
<dbReference type="Proteomes" id="UP000335636">
    <property type="component" value="Unassembled WGS sequence"/>
</dbReference>
<proteinExistence type="predicted"/>
<evidence type="ECO:0000313" key="4">
    <source>
        <dbReference type="Proteomes" id="UP000335636"/>
    </source>
</evidence>
<evidence type="ECO:0000313" key="3">
    <source>
        <dbReference type="EMBL" id="VTJ65929.1"/>
    </source>
</evidence>
<dbReference type="AlphaFoldDB" id="A0A5E4BAM6"/>
<evidence type="ECO:0000313" key="2">
    <source>
        <dbReference type="EMBL" id="KAF7479312.1"/>
    </source>
</evidence>
<name>A0A5E4BAM6_MARMO</name>
<organism evidence="3 4">
    <name type="scientific">Marmota monax</name>
    <name type="common">Woodchuck</name>
    <dbReference type="NCBI Taxonomy" id="9995"/>
    <lineage>
        <taxon>Eukaryota</taxon>
        <taxon>Metazoa</taxon>
        <taxon>Chordata</taxon>
        <taxon>Craniata</taxon>
        <taxon>Vertebrata</taxon>
        <taxon>Euteleostomi</taxon>
        <taxon>Mammalia</taxon>
        <taxon>Eutheria</taxon>
        <taxon>Euarchontoglires</taxon>
        <taxon>Glires</taxon>
        <taxon>Rodentia</taxon>
        <taxon>Sciuromorpha</taxon>
        <taxon>Sciuridae</taxon>
        <taxon>Xerinae</taxon>
        <taxon>Marmotini</taxon>
        <taxon>Marmota</taxon>
    </lineage>
</organism>
<gene>
    <name evidence="2" type="ORF">GHT09_009584</name>
    <name evidence="3" type="ORF">MONAX_5E021029</name>
</gene>
<feature type="region of interest" description="Disordered" evidence="1">
    <location>
        <begin position="48"/>
        <end position="73"/>
    </location>
</feature>
<reference evidence="2" key="2">
    <citation type="submission" date="2020-08" db="EMBL/GenBank/DDBJ databases">
        <authorList>
            <person name="Shumante A."/>
            <person name="Zimin A.V."/>
            <person name="Puiu D."/>
            <person name="Salzberg S.L."/>
        </authorList>
    </citation>
    <scope>NUCLEOTIDE SEQUENCE</scope>
    <source>
        <strain evidence="2">WC2-LM</strain>
        <tissue evidence="2">Liver</tissue>
    </source>
</reference>
<evidence type="ECO:0000256" key="1">
    <source>
        <dbReference type="SAM" id="MobiDB-lite"/>
    </source>
</evidence>
<sequence>MFSLVFVSVKLSGEPGTHLSPSLREKPSWLMALGVATGNSGFQIHLLEAPTSSSPEQRRVSGRGVDGVGKPGSPLQEPLQRLVVVFLIPLWTTRRPRALSQSLIGLIQTKPQQALRFYPS</sequence>
<accession>A0A5E4BAM6</accession>
<dbReference type="EMBL" id="WJEC01001232">
    <property type="protein sequence ID" value="KAF7479312.1"/>
    <property type="molecule type" value="Genomic_DNA"/>
</dbReference>
<keyword evidence="4" id="KW-1185">Reference proteome</keyword>
<protein>
    <submittedName>
        <fullName evidence="3">Uncharacterized protein</fullName>
    </submittedName>
</protein>
<dbReference type="Proteomes" id="UP000662637">
    <property type="component" value="Unassembled WGS sequence"/>
</dbReference>